<reference evidence="2 3" key="1">
    <citation type="submission" date="2012-01" db="EMBL/GenBank/DDBJ databases">
        <title>The Genome Sequence of Helcococcus kunzii ATCC 51366.</title>
        <authorList>
            <consortium name="The Broad Institute Genome Sequencing Platform"/>
            <person name="Earl A."/>
            <person name="Ward D."/>
            <person name="Feldgarden M."/>
            <person name="Gevers D."/>
            <person name="Huys G."/>
            <person name="Young S.K."/>
            <person name="Zeng Q."/>
            <person name="Gargeya S."/>
            <person name="Fitzgerald M."/>
            <person name="Haas B."/>
            <person name="Abouelleil A."/>
            <person name="Alvarado L."/>
            <person name="Arachchi H.M."/>
            <person name="Berlin A."/>
            <person name="Chapman S.B."/>
            <person name="Gearin G."/>
            <person name="Goldberg J."/>
            <person name="Griggs A."/>
            <person name="Gujja S."/>
            <person name="Hansen M."/>
            <person name="Heiman D."/>
            <person name="Howarth C."/>
            <person name="Larimer J."/>
            <person name="Lui A."/>
            <person name="MacDonald P.J.P."/>
            <person name="McCowen C."/>
            <person name="Montmayeur A."/>
            <person name="Murphy C."/>
            <person name="Neiman D."/>
            <person name="Pearson M."/>
            <person name="Priest M."/>
            <person name="Roberts A."/>
            <person name="Saif S."/>
            <person name="Shea T."/>
            <person name="Sisk P."/>
            <person name="Stolte C."/>
            <person name="Sykes S."/>
            <person name="Wortman J."/>
            <person name="Nusbaum C."/>
            <person name="Birren B."/>
        </authorList>
    </citation>
    <scope>NUCLEOTIDE SEQUENCE [LARGE SCALE GENOMIC DNA]</scope>
    <source>
        <strain evidence="2 3">ATCC 51366</strain>
    </source>
</reference>
<accession>H3NQX5</accession>
<dbReference type="InterPro" id="IPR007637">
    <property type="entry name" value="Restrct_endonuc_II_DpnII-like"/>
</dbReference>
<dbReference type="GO" id="GO:0009036">
    <property type="term" value="F:type II site-specific deoxyribonuclease activity"/>
    <property type="evidence" value="ECO:0007669"/>
    <property type="project" value="InterPro"/>
</dbReference>
<dbReference type="Pfam" id="PF04556">
    <property type="entry name" value="DpnII"/>
    <property type="match status" value="1"/>
</dbReference>
<feature type="domain" description="Restriction endonuclease type II DpnII-like" evidence="1">
    <location>
        <begin position="7"/>
        <end position="89"/>
    </location>
</feature>
<proteinExistence type="predicted"/>
<dbReference type="PATRIC" id="fig|883114.3.peg.1733"/>
<organism evidence="2 3">
    <name type="scientific">Helcococcus kunzii ATCC 51366</name>
    <dbReference type="NCBI Taxonomy" id="883114"/>
    <lineage>
        <taxon>Bacteria</taxon>
        <taxon>Bacillati</taxon>
        <taxon>Bacillota</taxon>
        <taxon>Tissierellia</taxon>
        <taxon>Tissierellales</taxon>
        <taxon>Peptoniphilaceae</taxon>
        <taxon>Helcococcus</taxon>
    </lineage>
</organism>
<evidence type="ECO:0000259" key="1">
    <source>
        <dbReference type="Pfam" id="PF04556"/>
    </source>
</evidence>
<dbReference type="STRING" id="883114.HMPREF9709_01736"/>
<sequence>MSYRNKLEYFINTLSMSNKTPNYFINWEKVVKNTNEFELELNTLNYLVGKEDIINETKKLFKNQPNLIKAIPSLIAERNKEIVMSYKKTKL</sequence>
<dbReference type="EMBL" id="AGEI01000032">
    <property type="protein sequence ID" value="EHR31923.1"/>
    <property type="molecule type" value="Genomic_DNA"/>
</dbReference>
<evidence type="ECO:0000313" key="2">
    <source>
        <dbReference type="EMBL" id="EHR31923.1"/>
    </source>
</evidence>
<comment type="caution">
    <text evidence="2">The sequence shown here is derived from an EMBL/GenBank/DDBJ whole genome shotgun (WGS) entry which is preliminary data.</text>
</comment>
<dbReference type="AlphaFoldDB" id="H3NQX5"/>
<gene>
    <name evidence="2" type="ORF">HMPREF9709_01736</name>
</gene>
<dbReference type="GO" id="GO:0003677">
    <property type="term" value="F:DNA binding"/>
    <property type="evidence" value="ECO:0007669"/>
    <property type="project" value="InterPro"/>
</dbReference>
<protein>
    <recommendedName>
        <fullName evidence="1">Restriction endonuclease type II DpnII-like domain-containing protein</fullName>
    </recommendedName>
</protein>
<dbReference type="GO" id="GO:0009307">
    <property type="term" value="P:DNA restriction-modification system"/>
    <property type="evidence" value="ECO:0007669"/>
    <property type="project" value="InterPro"/>
</dbReference>
<evidence type="ECO:0000313" key="3">
    <source>
        <dbReference type="Proteomes" id="UP000004191"/>
    </source>
</evidence>
<dbReference type="HOGENOM" id="CLU_2422899_0_0_9"/>
<name>H3NQX5_9FIRM</name>
<keyword evidence="3" id="KW-1185">Reference proteome</keyword>
<dbReference type="Proteomes" id="UP000004191">
    <property type="component" value="Unassembled WGS sequence"/>
</dbReference>